<evidence type="ECO:0000259" key="1">
    <source>
        <dbReference type="PROSITE" id="PS50020"/>
    </source>
</evidence>
<dbReference type="OrthoDB" id="1924189at2759"/>
<proteinExistence type="predicted"/>
<evidence type="ECO:0000313" key="3">
    <source>
        <dbReference type="Proteomes" id="UP000794436"/>
    </source>
</evidence>
<dbReference type="Gene3D" id="1.25.40.10">
    <property type="entry name" value="Tetratricopeptide repeat domain"/>
    <property type="match status" value="1"/>
</dbReference>
<dbReference type="AlphaFoldDB" id="A0A8K1C6L9"/>
<name>A0A8K1C6L9_PYTOL</name>
<dbReference type="InterPro" id="IPR001202">
    <property type="entry name" value="WW_dom"/>
</dbReference>
<sequence length="1131" mass="134277">MGQTFDIESSPSTSGLIDLFVNWSALEKFQQLQDSSVLYAAPRGRPKRLKALADYQIPEPEEQLRPSLTAEEQEQLALPRKPFRSEKEYLKPLYATLSVETRSTGRLQAPFIAEILNVLQSSPPAQTVRMAVSNDLLVLHIVAVHEVRKDEIVVHFQRDQMCPIDELCKLRDAYVWQIVRFHPKKAIYKLPHGENDTTRPPRWLRDVLRFVIHPTMDFSASRQRHELSEFAFFRVHAALETVEAIVEATFWSHSIDWWHHMRTCDLEELVFSKKYGALCHSHPPSLAIDSLKFSKFLRECELQPRFLSVGDAAFLFATHRAPGSHYEMIYGGFMKALAHIAVLVYGKQDTIVVDHNEIIRRLFFEWLIRAPSMREIWMELVDSWRLVEKKHFMTGAARRYCAATRIRSVWKRYVTRCRHVEAMKRLKQERLAASKLQSIYKMRREQGYYLKLRTCTIRVQLFIKARRYLRHLRAKRVLYVERMRVRLVKWMRQRLRVLRVWKQLNEMWLARRARIQEKRSRLVSSGVFQLDSRRFRISLYHVLRMENQDEREYDLEMLDPHSSWWQSVRLTPKQLEQLKTTDVTKNRPKYDRRLLDITRRLYLKRKRNEFRLYKNPLETSLGRLVFHGAVRLNASSSTDWCVFRALLRLHDMTVISYSPRTSTLVRWDFSTTFVYRVLQVTHFNDLLLTQDESQKPESLEDRTRMRCVVFDTLVSPDTTLDVLRRLIDYLGLRGTTQPTYEMQPRVIAERELARQRTMALECERQRQRELTLVTRVQANARRLLARRKLRQVALCSYVKHFDRHLASFVYILLRCRRDYWLQYTSKPPSLGTTDIADPKDEWILAEQLEHGAMSFFNPLRGVFSRISDEDAARLIQSWFRRVMWIGIQRWDLRYVSTTLRFHHNTRPPTDMNDPNELEYIVRHSFDLHVLQHDFKTAYTVYESALTIAPIDVRLLVGLAIVLVYTCHYPVKQSWPRALALLEHAQTLENDLVSSLEEMESKYFGWALLLRPKCLHAIGTYAVYLQCVRHEFDKAEILYRRALDLDPSNEWILENYRRLERERTPTGVYHFSGGPGKIAVWRSQEVRRLPNSTWREMEDQETRCPATRRFFHDTRTNRCSWTEPNDARVEVS</sequence>
<comment type="caution">
    <text evidence="2">The sequence shown here is derived from an EMBL/GenBank/DDBJ whole genome shotgun (WGS) entry which is preliminary data.</text>
</comment>
<evidence type="ECO:0000313" key="2">
    <source>
        <dbReference type="EMBL" id="TMW57290.1"/>
    </source>
</evidence>
<organism evidence="2 3">
    <name type="scientific">Pythium oligandrum</name>
    <name type="common">Mycoparasitic fungus</name>
    <dbReference type="NCBI Taxonomy" id="41045"/>
    <lineage>
        <taxon>Eukaryota</taxon>
        <taxon>Sar</taxon>
        <taxon>Stramenopiles</taxon>
        <taxon>Oomycota</taxon>
        <taxon>Peronosporomycetes</taxon>
        <taxon>Pythiales</taxon>
        <taxon>Pythiaceae</taxon>
        <taxon>Pythium</taxon>
    </lineage>
</organism>
<dbReference type="Proteomes" id="UP000794436">
    <property type="component" value="Unassembled WGS sequence"/>
</dbReference>
<dbReference type="EMBL" id="SPLM01000144">
    <property type="protein sequence ID" value="TMW57290.1"/>
    <property type="molecule type" value="Genomic_DNA"/>
</dbReference>
<protein>
    <recommendedName>
        <fullName evidence="1">WW domain-containing protein</fullName>
    </recommendedName>
</protein>
<keyword evidence="3" id="KW-1185">Reference proteome</keyword>
<gene>
    <name evidence="2" type="ORF">Poli38472_003215</name>
</gene>
<dbReference type="InterPro" id="IPR011990">
    <property type="entry name" value="TPR-like_helical_dom_sf"/>
</dbReference>
<reference evidence="2" key="1">
    <citation type="submission" date="2019-03" db="EMBL/GenBank/DDBJ databases">
        <title>Long read genome sequence of the mycoparasitic Pythium oligandrum ATCC 38472 isolated from sugarbeet rhizosphere.</title>
        <authorList>
            <person name="Gaulin E."/>
        </authorList>
    </citation>
    <scope>NUCLEOTIDE SEQUENCE</scope>
    <source>
        <strain evidence="2">ATCC 38472_TT</strain>
    </source>
</reference>
<feature type="domain" description="WW" evidence="1">
    <location>
        <begin position="1093"/>
        <end position="1125"/>
    </location>
</feature>
<accession>A0A8K1C6L9</accession>
<dbReference type="PROSITE" id="PS50020">
    <property type="entry name" value="WW_DOMAIN_2"/>
    <property type="match status" value="1"/>
</dbReference>
<dbReference type="SUPFAM" id="SSF48452">
    <property type="entry name" value="TPR-like"/>
    <property type="match status" value="1"/>
</dbReference>